<keyword evidence="1" id="KW-0378">Hydrolase</keyword>
<dbReference type="Proteomes" id="UP000178313">
    <property type="component" value="Unassembled WGS sequence"/>
</dbReference>
<protein>
    <recommendedName>
        <fullName evidence="5">Sortase</fullName>
    </recommendedName>
</protein>
<evidence type="ECO:0000256" key="1">
    <source>
        <dbReference type="ARBA" id="ARBA00022801"/>
    </source>
</evidence>
<sequence length="177" mass="19614">MKLPKLHNTTVFLVIISLIAGVMVYLGTGRVISIVTPTPSPSLSPTSKSIPIPPTAINIPKIGKNLPIKPATVRDNDWDMFGDAVAWLSTSAVPGEGNVILYAHDWPSLWADIYLLKPGDTIEVLQNNLWRTYKVTQSRAVDQHDTQSILSDENRLTLYTCEGSFDQKRRVVYADPI</sequence>
<keyword evidence="2" id="KW-0812">Transmembrane</keyword>
<name>A0A1F8AVT5_9BACT</name>
<dbReference type="InterPro" id="IPR005754">
    <property type="entry name" value="Sortase"/>
</dbReference>
<comment type="caution">
    <text evidence="3">The sequence shown here is derived from an EMBL/GenBank/DDBJ whole genome shotgun (WGS) entry which is preliminary data.</text>
</comment>
<proteinExistence type="predicted"/>
<organism evidence="3 4">
    <name type="scientific">Candidatus Woesebacteria bacterium RIFCSPHIGHO2_12_FULL_46_16</name>
    <dbReference type="NCBI Taxonomy" id="1802513"/>
    <lineage>
        <taxon>Bacteria</taxon>
        <taxon>Candidatus Woeseibacteriota</taxon>
    </lineage>
</organism>
<dbReference type="STRING" id="1802513.A3E46_00070"/>
<accession>A0A1F8AVT5</accession>
<keyword evidence="2" id="KW-1133">Transmembrane helix</keyword>
<evidence type="ECO:0000256" key="2">
    <source>
        <dbReference type="SAM" id="Phobius"/>
    </source>
</evidence>
<dbReference type="InterPro" id="IPR023365">
    <property type="entry name" value="Sortase_dom-sf"/>
</dbReference>
<evidence type="ECO:0000313" key="4">
    <source>
        <dbReference type="Proteomes" id="UP000178313"/>
    </source>
</evidence>
<keyword evidence="2" id="KW-0472">Membrane</keyword>
<evidence type="ECO:0000313" key="3">
    <source>
        <dbReference type="EMBL" id="OGM55837.1"/>
    </source>
</evidence>
<reference evidence="3 4" key="1">
    <citation type="journal article" date="2016" name="Nat. Commun.">
        <title>Thousands of microbial genomes shed light on interconnected biogeochemical processes in an aquifer system.</title>
        <authorList>
            <person name="Anantharaman K."/>
            <person name="Brown C.T."/>
            <person name="Hug L.A."/>
            <person name="Sharon I."/>
            <person name="Castelle C.J."/>
            <person name="Probst A.J."/>
            <person name="Thomas B.C."/>
            <person name="Singh A."/>
            <person name="Wilkins M.J."/>
            <person name="Karaoz U."/>
            <person name="Brodie E.L."/>
            <person name="Williams K.H."/>
            <person name="Hubbard S.S."/>
            <person name="Banfield J.F."/>
        </authorList>
    </citation>
    <scope>NUCLEOTIDE SEQUENCE [LARGE SCALE GENOMIC DNA]</scope>
</reference>
<dbReference type="EMBL" id="MGGZ01000045">
    <property type="protein sequence ID" value="OGM55837.1"/>
    <property type="molecule type" value="Genomic_DNA"/>
</dbReference>
<dbReference type="GO" id="GO:0016787">
    <property type="term" value="F:hydrolase activity"/>
    <property type="evidence" value="ECO:0007669"/>
    <property type="project" value="UniProtKB-KW"/>
</dbReference>
<dbReference type="Pfam" id="PF04203">
    <property type="entry name" value="Sortase"/>
    <property type="match status" value="1"/>
</dbReference>
<gene>
    <name evidence="3" type="ORF">A3E46_00070</name>
</gene>
<dbReference type="SUPFAM" id="SSF63817">
    <property type="entry name" value="Sortase"/>
    <property type="match status" value="1"/>
</dbReference>
<feature type="transmembrane region" description="Helical" evidence="2">
    <location>
        <begin position="6"/>
        <end position="26"/>
    </location>
</feature>
<evidence type="ECO:0008006" key="5">
    <source>
        <dbReference type="Google" id="ProtNLM"/>
    </source>
</evidence>
<dbReference type="Gene3D" id="2.40.260.10">
    <property type="entry name" value="Sortase"/>
    <property type="match status" value="1"/>
</dbReference>
<dbReference type="AlphaFoldDB" id="A0A1F8AVT5"/>